<dbReference type="InterPro" id="IPR001155">
    <property type="entry name" value="OxRdtase_FMN_N"/>
</dbReference>
<gene>
    <name evidence="4" type="ORF">CXL00_01635</name>
</gene>
<dbReference type="EMBL" id="POUW01000001">
    <property type="protein sequence ID" value="PNG07781.1"/>
    <property type="molecule type" value="Genomic_DNA"/>
</dbReference>
<dbReference type="AlphaFoldDB" id="A0A2N8SZ60"/>
<keyword evidence="1" id="KW-0285">Flavoprotein</keyword>
<dbReference type="Pfam" id="PF00724">
    <property type="entry name" value="Oxidored_FMN"/>
    <property type="match status" value="1"/>
</dbReference>
<organism evidence="4 5">
    <name type="scientific">Stutzerimonas stutzeri</name>
    <name type="common">Pseudomonas stutzeri</name>
    <dbReference type="NCBI Taxonomy" id="316"/>
    <lineage>
        <taxon>Bacteria</taxon>
        <taxon>Pseudomonadati</taxon>
        <taxon>Pseudomonadota</taxon>
        <taxon>Gammaproteobacteria</taxon>
        <taxon>Pseudomonadales</taxon>
        <taxon>Pseudomonadaceae</taxon>
        <taxon>Stutzerimonas</taxon>
    </lineage>
</organism>
<evidence type="ECO:0000256" key="1">
    <source>
        <dbReference type="ARBA" id="ARBA00022630"/>
    </source>
</evidence>
<dbReference type="Proteomes" id="UP000235897">
    <property type="component" value="Unassembled WGS sequence"/>
</dbReference>
<dbReference type="PANTHER" id="PTHR43656:SF2">
    <property type="entry name" value="BINDING OXIDOREDUCTASE, PUTATIVE (AFU_ORTHOLOGUE AFUA_2G08260)-RELATED"/>
    <property type="match status" value="1"/>
</dbReference>
<dbReference type="PANTHER" id="PTHR43656">
    <property type="entry name" value="BINDING OXIDOREDUCTASE, PUTATIVE (AFU_ORTHOLOGUE AFUA_2G08260)-RELATED"/>
    <property type="match status" value="1"/>
</dbReference>
<dbReference type="CDD" id="cd02803">
    <property type="entry name" value="OYE_like_FMN_family"/>
    <property type="match status" value="1"/>
</dbReference>
<dbReference type="RefSeq" id="WP_021206808.1">
    <property type="nucleotide sequence ID" value="NZ_JAMOIG010000009.1"/>
</dbReference>
<dbReference type="OrthoDB" id="8523426at2"/>
<accession>A0A2N8SZ60</accession>
<dbReference type="Gene3D" id="3.20.20.70">
    <property type="entry name" value="Aldolase class I"/>
    <property type="match status" value="1"/>
</dbReference>
<feature type="domain" description="NADH:flavin oxidoreductase/NADH oxidase N-terminal" evidence="3">
    <location>
        <begin position="3"/>
        <end position="337"/>
    </location>
</feature>
<comment type="caution">
    <text evidence="4">The sequence shown here is derived from an EMBL/GenBank/DDBJ whole genome shotgun (WGS) entry which is preliminary data.</text>
</comment>
<evidence type="ECO:0000259" key="3">
    <source>
        <dbReference type="Pfam" id="PF00724"/>
    </source>
</evidence>
<dbReference type="SUPFAM" id="SSF51395">
    <property type="entry name" value="FMN-linked oxidoreductases"/>
    <property type="match status" value="1"/>
</dbReference>
<proteinExistence type="predicted"/>
<evidence type="ECO:0000256" key="2">
    <source>
        <dbReference type="ARBA" id="ARBA00023002"/>
    </source>
</evidence>
<sequence length="372" mass="40467">MPQLFEPFTLKQLTLRNRTVLAPMTRVSAEPDGTANELMRDYYQAFAEGGFALLITEGTYTDTAYSQGYFNQPGLATEVQRDSWKPLVQAVHEAGAAFVAQLMHGGAQTQGNVHHARHVAPSAVQPGGEQLSFYGGEGPYATPAEMTEEEIQQAIAGFVQAARHARDAGFDGVELHGANGYLLHEFMSAEFNQRTDRWGGDFKARLALPLAVIEAVREAVGAQFLVGMRLSQGMVSASRLKWDGGVEAARFRFATLADAGLDYLHITEYDVGAPAFEEGPTLSAIAKASVSIPVIGNGGVQTREQAQKLLDDGELDLVAVGKAALANHDWPLRAEQGDRMTSFDYDMFSPMATLTNELAWRGMNDRPATRQR</sequence>
<protein>
    <submittedName>
        <fullName evidence="4">NADH:flavin oxidoreductase</fullName>
    </submittedName>
</protein>
<reference evidence="4 5" key="1">
    <citation type="submission" date="2018-01" db="EMBL/GenBank/DDBJ databases">
        <title>Denitrification phenotypes of diverse strains of Pseudomonas stutzeri.</title>
        <authorList>
            <person name="Milligan D.A."/>
            <person name="Bergaust L."/>
            <person name="Bakken L.R."/>
            <person name="Frostegard A."/>
        </authorList>
    </citation>
    <scope>NUCLEOTIDE SEQUENCE [LARGE SCALE GENOMIC DNA]</scope>
    <source>
        <strain evidence="4 5">28a3</strain>
    </source>
</reference>
<evidence type="ECO:0000313" key="5">
    <source>
        <dbReference type="Proteomes" id="UP000235897"/>
    </source>
</evidence>
<dbReference type="InterPro" id="IPR013785">
    <property type="entry name" value="Aldolase_TIM"/>
</dbReference>
<keyword evidence="2" id="KW-0560">Oxidoreductase</keyword>
<name>A0A2N8SZ60_STUST</name>
<dbReference type="GO" id="GO:0010181">
    <property type="term" value="F:FMN binding"/>
    <property type="evidence" value="ECO:0007669"/>
    <property type="project" value="InterPro"/>
</dbReference>
<dbReference type="GO" id="GO:0016491">
    <property type="term" value="F:oxidoreductase activity"/>
    <property type="evidence" value="ECO:0007669"/>
    <property type="project" value="UniProtKB-KW"/>
</dbReference>
<evidence type="ECO:0000313" key="4">
    <source>
        <dbReference type="EMBL" id="PNG07781.1"/>
    </source>
</evidence>
<dbReference type="InterPro" id="IPR051799">
    <property type="entry name" value="NADH_flavin_oxidoreductase"/>
</dbReference>